<dbReference type="InterPro" id="IPR011990">
    <property type="entry name" value="TPR-like_helical_dom_sf"/>
</dbReference>
<accession>A0ABT3PPY8</accession>
<feature type="signal peptide" evidence="1">
    <location>
        <begin position="1"/>
        <end position="17"/>
    </location>
</feature>
<sequence length="628" mass="71659">MKRLILVLLTLGLFVNACDRSNFAGTNQDPSTVVEPDVVYLFTSALQQMEQGPDHYTQWFYDNSQYMLPWSQVSVRPGGNGSQLNEFGAPGNRIGKWYELMEPLFEIRHHVDENLSGQEQKSYEKLKAITYAIQIYYGIHVTDVYGARAYTEAMQGRYTNPPMLTPQWDTQEELFNTWLSELNSALEVLASTPEFEGEPVNQVSLGEQDFVYGGDWTKWAKFMNSLKLRIATRLLHQDQGRALQIAENVTSNQFGPITLTEDNFNWKGSVQFYGPTSVNSAAVGPGARNLVNFLRENKDPRLKLLFDKNDFNSRVIQGFYDAGKEDNIPSYIQQYIESSVVDGQRVFEGWKAPGEPWVRYFGAPVAPDSARSGTVAEEYFRTQNWQLGSKTYEPKANYKMELYATNRDITYPDIPERTVIDEQDHPYHNNLFSAAETHLYLAEFAALGANLPNNAQYYLQEGIRQSVETYDWLANQNGILYYDEPYDTEYGASVSLKPGEVQDLLTREAYSLAGSSQQEQLEKIYIQQFIHFIAEPTQLYVTSLRSGIPQTDSQYLERVPFEDGPAALTIPRRFVVEQPTQDNINYQNILDALEAQGFSPGSNNPQTLHDERIWYDQNAPDWGEGPNY</sequence>
<name>A0ABT3PPY8_9BACT</name>
<dbReference type="Gene3D" id="1.25.40.390">
    <property type="match status" value="2"/>
</dbReference>
<comment type="caution">
    <text evidence="2">The sequence shown here is derived from an EMBL/GenBank/DDBJ whole genome shotgun (WGS) entry which is preliminary data.</text>
</comment>
<reference evidence="2 3" key="1">
    <citation type="submission" date="2021-03" db="EMBL/GenBank/DDBJ databases">
        <title>Aliifodinibius sp. nov., a new bacterium isolated from saline soil.</title>
        <authorList>
            <person name="Galisteo C."/>
            <person name="De La Haba R."/>
            <person name="Sanchez-Porro C."/>
            <person name="Ventosa A."/>
        </authorList>
    </citation>
    <scope>NUCLEOTIDE SEQUENCE [LARGE SCALE GENOMIC DNA]</scope>
    <source>
        <strain evidence="2 3">1BSP15-2V2</strain>
    </source>
</reference>
<keyword evidence="1" id="KW-0732">Signal</keyword>
<feature type="chain" id="PRO_5045131857" evidence="1">
    <location>
        <begin position="18"/>
        <end position="628"/>
    </location>
</feature>
<evidence type="ECO:0000313" key="3">
    <source>
        <dbReference type="Proteomes" id="UP001207918"/>
    </source>
</evidence>
<dbReference type="Pfam" id="PF12741">
    <property type="entry name" value="SusD-like"/>
    <property type="match status" value="1"/>
</dbReference>
<keyword evidence="3" id="KW-1185">Reference proteome</keyword>
<protein>
    <submittedName>
        <fullName evidence="2">SusD/RagB family nutrient-binding outer membrane lipoprotein</fullName>
    </submittedName>
</protein>
<evidence type="ECO:0000313" key="2">
    <source>
        <dbReference type="EMBL" id="MCW9707915.1"/>
    </source>
</evidence>
<dbReference type="RefSeq" id="WP_265766702.1">
    <property type="nucleotide sequence ID" value="NZ_JAGGJA010000009.1"/>
</dbReference>
<dbReference type="Proteomes" id="UP001207918">
    <property type="component" value="Unassembled WGS sequence"/>
</dbReference>
<dbReference type="InterPro" id="IPR024302">
    <property type="entry name" value="SusD-like"/>
</dbReference>
<dbReference type="EMBL" id="JAGGJA010000009">
    <property type="protein sequence ID" value="MCW9707915.1"/>
    <property type="molecule type" value="Genomic_DNA"/>
</dbReference>
<keyword evidence="2" id="KW-0449">Lipoprotein</keyword>
<proteinExistence type="predicted"/>
<dbReference type="SUPFAM" id="SSF48452">
    <property type="entry name" value="TPR-like"/>
    <property type="match status" value="1"/>
</dbReference>
<evidence type="ECO:0000256" key="1">
    <source>
        <dbReference type="SAM" id="SignalP"/>
    </source>
</evidence>
<organism evidence="2 3">
    <name type="scientific">Fodinibius salsisoli</name>
    <dbReference type="NCBI Taxonomy" id="2820877"/>
    <lineage>
        <taxon>Bacteria</taxon>
        <taxon>Pseudomonadati</taxon>
        <taxon>Balneolota</taxon>
        <taxon>Balneolia</taxon>
        <taxon>Balneolales</taxon>
        <taxon>Balneolaceae</taxon>
        <taxon>Fodinibius</taxon>
    </lineage>
</organism>
<gene>
    <name evidence="2" type="ORF">J6I44_13695</name>
</gene>